<sequence>MKFPTKPFIKKGKPKEPLKPNNINERRKSHKCGIIGKLANNFLKKEKLNEIMETEGHNDKGEEYYSEKDTEESETSESDEINIINAQINNIDLIN</sequence>
<protein>
    <submittedName>
        <fullName evidence="2">Uncharacterized protein</fullName>
    </submittedName>
</protein>
<evidence type="ECO:0000313" key="2">
    <source>
        <dbReference type="EMBL" id="MBW0505231.1"/>
    </source>
</evidence>
<dbReference type="Proteomes" id="UP000765509">
    <property type="component" value="Unassembled WGS sequence"/>
</dbReference>
<proteinExistence type="predicted"/>
<dbReference type="EMBL" id="AVOT02018376">
    <property type="protein sequence ID" value="MBW0505231.1"/>
    <property type="molecule type" value="Genomic_DNA"/>
</dbReference>
<feature type="region of interest" description="Disordered" evidence="1">
    <location>
        <begin position="1"/>
        <end position="27"/>
    </location>
</feature>
<feature type="region of interest" description="Disordered" evidence="1">
    <location>
        <begin position="53"/>
        <end position="81"/>
    </location>
</feature>
<dbReference type="AlphaFoldDB" id="A0A9Q3DJA2"/>
<feature type="compositionally biased region" description="Acidic residues" evidence="1">
    <location>
        <begin position="69"/>
        <end position="80"/>
    </location>
</feature>
<reference evidence="2" key="1">
    <citation type="submission" date="2021-03" db="EMBL/GenBank/DDBJ databases">
        <title>Draft genome sequence of rust myrtle Austropuccinia psidii MF-1, a brazilian biotype.</title>
        <authorList>
            <person name="Quecine M.C."/>
            <person name="Pachon D.M.R."/>
            <person name="Bonatelli M.L."/>
            <person name="Correr F.H."/>
            <person name="Franceschini L.M."/>
            <person name="Leite T.F."/>
            <person name="Margarido G.R.A."/>
            <person name="Almeida C.A."/>
            <person name="Ferrarezi J.A."/>
            <person name="Labate C.A."/>
        </authorList>
    </citation>
    <scope>NUCLEOTIDE SEQUENCE</scope>
    <source>
        <strain evidence="2">MF-1</strain>
    </source>
</reference>
<comment type="caution">
    <text evidence="2">The sequence shown here is derived from an EMBL/GenBank/DDBJ whole genome shotgun (WGS) entry which is preliminary data.</text>
</comment>
<feature type="compositionally biased region" description="Basic and acidic residues" evidence="1">
    <location>
        <begin position="53"/>
        <end position="68"/>
    </location>
</feature>
<organism evidence="2 3">
    <name type="scientific">Austropuccinia psidii MF-1</name>
    <dbReference type="NCBI Taxonomy" id="1389203"/>
    <lineage>
        <taxon>Eukaryota</taxon>
        <taxon>Fungi</taxon>
        <taxon>Dikarya</taxon>
        <taxon>Basidiomycota</taxon>
        <taxon>Pucciniomycotina</taxon>
        <taxon>Pucciniomycetes</taxon>
        <taxon>Pucciniales</taxon>
        <taxon>Sphaerophragmiaceae</taxon>
        <taxon>Austropuccinia</taxon>
    </lineage>
</organism>
<evidence type="ECO:0000313" key="3">
    <source>
        <dbReference type="Proteomes" id="UP000765509"/>
    </source>
</evidence>
<evidence type="ECO:0000256" key="1">
    <source>
        <dbReference type="SAM" id="MobiDB-lite"/>
    </source>
</evidence>
<gene>
    <name evidence="2" type="ORF">O181_044946</name>
</gene>
<accession>A0A9Q3DJA2</accession>
<name>A0A9Q3DJA2_9BASI</name>
<keyword evidence="3" id="KW-1185">Reference proteome</keyword>